<dbReference type="PANTHER" id="PTHR12606:SF141">
    <property type="entry name" value="GH15225P-RELATED"/>
    <property type="match status" value="1"/>
</dbReference>
<dbReference type="InterPro" id="IPR003653">
    <property type="entry name" value="Peptidase_C48_C"/>
</dbReference>
<dbReference type="GO" id="GO:0016929">
    <property type="term" value="F:deSUMOylase activity"/>
    <property type="evidence" value="ECO:0007669"/>
    <property type="project" value="TreeGrafter"/>
</dbReference>
<organism evidence="6 7">
    <name type="scientific">Blastocystis sp. subtype 1 (strain ATCC 50177 / NandII)</name>
    <dbReference type="NCBI Taxonomy" id="478820"/>
    <lineage>
        <taxon>Eukaryota</taxon>
        <taxon>Sar</taxon>
        <taxon>Stramenopiles</taxon>
        <taxon>Bigyra</taxon>
        <taxon>Opalozoa</taxon>
        <taxon>Opalinata</taxon>
        <taxon>Blastocystidae</taxon>
        <taxon>Blastocystis</taxon>
    </lineage>
</organism>
<evidence type="ECO:0000256" key="2">
    <source>
        <dbReference type="ARBA" id="ARBA00022670"/>
    </source>
</evidence>
<dbReference type="PANTHER" id="PTHR12606">
    <property type="entry name" value="SENTRIN/SUMO-SPECIFIC PROTEASE"/>
    <property type="match status" value="1"/>
</dbReference>
<proteinExistence type="inferred from homology"/>
<dbReference type="STRING" id="478820.A0A196SLX5"/>
<evidence type="ECO:0000313" key="7">
    <source>
        <dbReference type="Proteomes" id="UP000078348"/>
    </source>
</evidence>
<dbReference type="AlphaFoldDB" id="A0A196SLX5"/>
<dbReference type="GO" id="GO:0016926">
    <property type="term" value="P:protein desumoylation"/>
    <property type="evidence" value="ECO:0007669"/>
    <property type="project" value="TreeGrafter"/>
</dbReference>
<keyword evidence="3" id="KW-0378">Hydrolase</keyword>
<dbReference type="OrthoDB" id="76387at2759"/>
<dbReference type="PROSITE" id="PS50600">
    <property type="entry name" value="ULP_PROTEASE"/>
    <property type="match status" value="1"/>
</dbReference>
<dbReference type="GO" id="GO:0060255">
    <property type="term" value="P:regulation of macromolecule metabolic process"/>
    <property type="evidence" value="ECO:0007669"/>
    <property type="project" value="UniProtKB-ARBA"/>
</dbReference>
<evidence type="ECO:0000256" key="4">
    <source>
        <dbReference type="ARBA" id="ARBA00022807"/>
    </source>
</evidence>
<dbReference type="EMBL" id="LXWW01000041">
    <property type="protein sequence ID" value="OAO17212.1"/>
    <property type="molecule type" value="Genomic_DNA"/>
</dbReference>
<comment type="similarity">
    <text evidence="1">Belongs to the peptidase C48 family.</text>
</comment>
<keyword evidence="2 6" id="KW-0645">Protease</keyword>
<dbReference type="InterPro" id="IPR038765">
    <property type="entry name" value="Papain-like_cys_pep_sf"/>
</dbReference>
<sequence>MNESRVLFERYRTVFHNIALNNGAYCLNNSATSDESQQSATADSKYLSAAEDILESTRPALESQSQHISSVSSRIDSEINDLCERFSIELSLPKSDRDHYSFDLDSNQLYEVNSILSRGDPRKMYSSKFGYNIYLRDLQTLRNGTWLNDNIINCTVQLAQERALRKGIQCHCFNSFFYKKLSESGYSSVSRWTKKVDLFSKDVVIVPVNLHNTHWTLAVMDMKKKEIRYCDSMSGNGSTILRNLIDYLQKESMDKKKEELNRSEWSLRDMRSTIPQQQNCSDCGVFTCMNAILSCLCLPFNYSQKDIPDVRKYLVYSIVHGDLV</sequence>
<keyword evidence="4" id="KW-0788">Thiol protease</keyword>
<gene>
    <name evidence="6" type="ORF">AV274_1046</name>
</gene>
<feature type="domain" description="Ubiquitin-like protease family profile" evidence="5">
    <location>
        <begin position="131"/>
        <end position="294"/>
    </location>
</feature>
<name>A0A196SLX5_BLAHN</name>
<protein>
    <submittedName>
        <fullName evidence="6">Sentrin-specific protease</fullName>
    </submittedName>
</protein>
<reference evidence="6 7" key="1">
    <citation type="submission" date="2016-05" db="EMBL/GenBank/DDBJ databases">
        <title>Nuclear genome of Blastocystis sp. subtype 1 NandII.</title>
        <authorList>
            <person name="Gentekaki E."/>
            <person name="Curtis B."/>
            <person name="Stairs C."/>
            <person name="Eme L."/>
            <person name="Herman E."/>
            <person name="Klimes V."/>
            <person name="Arias M.C."/>
            <person name="Elias M."/>
            <person name="Hilliou F."/>
            <person name="Klute M."/>
            <person name="Malik S.-B."/>
            <person name="Pightling A."/>
            <person name="Rachubinski R."/>
            <person name="Salas D."/>
            <person name="Schlacht A."/>
            <person name="Suga H."/>
            <person name="Archibald J."/>
            <person name="Ball S.G."/>
            <person name="Clark G."/>
            <person name="Dacks J."/>
            <person name="Van Der Giezen M."/>
            <person name="Tsaousis A."/>
            <person name="Roger A."/>
        </authorList>
    </citation>
    <scope>NUCLEOTIDE SEQUENCE [LARGE SCALE GENOMIC DNA]</scope>
    <source>
        <strain evidence="7">ATCC 50177 / NandII</strain>
    </source>
</reference>
<evidence type="ECO:0000256" key="3">
    <source>
        <dbReference type="ARBA" id="ARBA00022801"/>
    </source>
</evidence>
<dbReference type="Pfam" id="PF02902">
    <property type="entry name" value="Peptidase_C48"/>
    <property type="match status" value="1"/>
</dbReference>
<evidence type="ECO:0000313" key="6">
    <source>
        <dbReference type="EMBL" id="OAO17212.1"/>
    </source>
</evidence>
<keyword evidence="7" id="KW-1185">Reference proteome</keyword>
<dbReference type="GO" id="GO:0006508">
    <property type="term" value="P:proteolysis"/>
    <property type="evidence" value="ECO:0007669"/>
    <property type="project" value="UniProtKB-KW"/>
</dbReference>
<evidence type="ECO:0000259" key="5">
    <source>
        <dbReference type="PROSITE" id="PS50600"/>
    </source>
</evidence>
<accession>A0A196SLX5</accession>
<dbReference type="FunFam" id="3.40.395.10:FF:000001">
    <property type="entry name" value="Sentrin-specific protease 1"/>
    <property type="match status" value="1"/>
</dbReference>
<dbReference type="Proteomes" id="UP000078348">
    <property type="component" value="Unassembled WGS sequence"/>
</dbReference>
<dbReference type="GO" id="GO:0005634">
    <property type="term" value="C:nucleus"/>
    <property type="evidence" value="ECO:0007669"/>
    <property type="project" value="TreeGrafter"/>
</dbReference>
<evidence type="ECO:0000256" key="1">
    <source>
        <dbReference type="ARBA" id="ARBA00005234"/>
    </source>
</evidence>
<comment type="caution">
    <text evidence="6">The sequence shown here is derived from an EMBL/GenBank/DDBJ whole genome shotgun (WGS) entry which is preliminary data.</text>
</comment>
<dbReference type="Gene3D" id="3.40.395.10">
    <property type="entry name" value="Adenoviral Proteinase, Chain A"/>
    <property type="match status" value="1"/>
</dbReference>
<dbReference type="SUPFAM" id="SSF54001">
    <property type="entry name" value="Cysteine proteinases"/>
    <property type="match status" value="1"/>
</dbReference>
<dbReference type="GO" id="GO:0080090">
    <property type="term" value="P:regulation of primary metabolic process"/>
    <property type="evidence" value="ECO:0007669"/>
    <property type="project" value="UniProtKB-ARBA"/>
</dbReference>